<feature type="signal peptide" evidence="2">
    <location>
        <begin position="1"/>
        <end position="15"/>
    </location>
</feature>
<organism evidence="3 4">
    <name type="scientific">Pelagomonas calceolata</name>
    <dbReference type="NCBI Taxonomy" id="35677"/>
    <lineage>
        <taxon>Eukaryota</taxon>
        <taxon>Sar</taxon>
        <taxon>Stramenopiles</taxon>
        <taxon>Ochrophyta</taxon>
        <taxon>Pelagophyceae</taxon>
        <taxon>Pelagomonadales</taxon>
        <taxon>Pelagomonadaceae</taxon>
        <taxon>Pelagomonas</taxon>
    </lineage>
</organism>
<evidence type="ECO:0000256" key="1">
    <source>
        <dbReference type="SAM" id="Phobius"/>
    </source>
</evidence>
<evidence type="ECO:0000313" key="4">
    <source>
        <dbReference type="Proteomes" id="UP000789595"/>
    </source>
</evidence>
<dbReference type="Proteomes" id="UP000789595">
    <property type="component" value="Unassembled WGS sequence"/>
</dbReference>
<gene>
    <name evidence="3" type="ORF">PECAL_3P15860</name>
</gene>
<sequence length="194" mass="20578">MARLAITALLATGTALVPPVTRIAQHKLRAVDEATALLEQAAALRAEADALAAEAMPPAPAPPPPAPVAVAEPVVEAKELTPEEKTQREIENRKKITEALRAATKARNKEQIQIALATAEKAGGFSRDNLDIIAAVQAFNELNELSDEVRNKLVADMRKSDPMSADYQGGGNLYLGIFGLMTVLVIAGGKGIFY</sequence>
<keyword evidence="1" id="KW-0812">Transmembrane</keyword>
<accession>A0A8J2WYY1</accession>
<dbReference type="OrthoDB" id="10542518at2759"/>
<keyword evidence="4" id="KW-1185">Reference proteome</keyword>
<dbReference type="AlphaFoldDB" id="A0A8J2WYY1"/>
<name>A0A8J2WYY1_9STRA</name>
<evidence type="ECO:0000313" key="3">
    <source>
        <dbReference type="EMBL" id="CAH0371635.1"/>
    </source>
</evidence>
<feature type="chain" id="PRO_5035159196" evidence="2">
    <location>
        <begin position="16"/>
        <end position="194"/>
    </location>
</feature>
<keyword evidence="2" id="KW-0732">Signal</keyword>
<comment type="caution">
    <text evidence="3">The sequence shown here is derived from an EMBL/GenBank/DDBJ whole genome shotgun (WGS) entry which is preliminary data.</text>
</comment>
<proteinExistence type="predicted"/>
<keyword evidence="1" id="KW-1133">Transmembrane helix</keyword>
<protein>
    <submittedName>
        <fullName evidence="3">Uncharacterized protein</fullName>
    </submittedName>
</protein>
<evidence type="ECO:0000256" key="2">
    <source>
        <dbReference type="SAM" id="SignalP"/>
    </source>
</evidence>
<reference evidence="3" key="1">
    <citation type="submission" date="2021-11" db="EMBL/GenBank/DDBJ databases">
        <authorList>
            <consortium name="Genoscope - CEA"/>
            <person name="William W."/>
        </authorList>
    </citation>
    <scope>NUCLEOTIDE SEQUENCE</scope>
</reference>
<dbReference type="EMBL" id="CAKKNE010000003">
    <property type="protein sequence ID" value="CAH0371635.1"/>
    <property type="molecule type" value="Genomic_DNA"/>
</dbReference>
<feature type="transmembrane region" description="Helical" evidence="1">
    <location>
        <begin position="173"/>
        <end position="193"/>
    </location>
</feature>
<keyword evidence="1" id="KW-0472">Membrane</keyword>